<evidence type="ECO:0000256" key="1">
    <source>
        <dbReference type="SAM" id="MobiDB-lite"/>
    </source>
</evidence>
<proteinExistence type="predicted"/>
<sequence>MKRWAYQYQQKALVGGCVTDGVVCPRPRRVGVVVPLHFHDPIRPPSPRLLHLKNRTSGYYSDDEVIKYDDQGNFQVGSSPPYYSGSPPTRASNPVIQYEQFGNDNTLSSSSSSSRRNGSGVPPRIEGFNCRGHCSISSVA</sequence>
<protein>
    <submittedName>
        <fullName evidence="2">Uncharacterized protein</fullName>
    </submittedName>
</protein>
<dbReference type="Proteomes" id="UP000826271">
    <property type="component" value="Unassembled WGS sequence"/>
</dbReference>
<comment type="caution">
    <text evidence="2">The sequence shown here is derived from an EMBL/GenBank/DDBJ whole genome shotgun (WGS) entry which is preliminary data.</text>
</comment>
<dbReference type="AlphaFoldDB" id="A0AAV6XZV9"/>
<reference evidence="2" key="1">
    <citation type="submission" date="2019-10" db="EMBL/GenBank/DDBJ databases">
        <authorList>
            <person name="Zhang R."/>
            <person name="Pan Y."/>
            <person name="Wang J."/>
            <person name="Ma R."/>
            <person name="Yu S."/>
        </authorList>
    </citation>
    <scope>NUCLEOTIDE SEQUENCE</scope>
    <source>
        <strain evidence="2">LA-IB0</strain>
        <tissue evidence="2">Leaf</tissue>
    </source>
</reference>
<keyword evidence="3" id="KW-1185">Reference proteome</keyword>
<dbReference type="PANTHER" id="PTHR33384">
    <property type="entry name" value="EXPRESSED PROTEIN"/>
    <property type="match status" value="1"/>
</dbReference>
<feature type="compositionally biased region" description="Polar residues" evidence="1">
    <location>
        <begin position="89"/>
        <end position="107"/>
    </location>
</feature>
<gene>
    <name evidence="2" type="ORF">BUALT_Bualt02G0075800</name>
</gene>
<feature type="region of interest" description="Disordered" evidence="1">
    <location>
        <begin position="71"/>
        <end position="124"/>
    </location>
</feature>
<dbReference type="PANTHER" id="PTHR33384:SF22">
    <property type="match status" value="1"/>
</dbReference>
<organism evidence="2 3">
    <name type="scientific">Buddleja alternifolia</name>
    <dbReference type="NCBI Taxonomy" id="168488"/>
    <lineage>
        <taxon>Eukaryota</taxon>
        <taxon>Viridiplantae</taxon>
        <taxon>Streptophyta</taxon>
        <taxon>Embryophyta</taxon>
        <taxon>Tracheophyta</taxon>
        <taxon>Spermatophyta</taxon>
        <taxon>Magnoliopsida</taxon>
        <taxon>eudicotyledons</taxon>
        <taxon>Gunneridae</taxon>
        <taxon>Pentapetalae</taxon>
        <taxon>asterids</taxon>
        <taxon>lamiids</taxon>
        <taxon>Lamiales</taxon>
        <taxon>Scrophulariaceae</taxon>
        <taxon>Buddlejeae</taxon>
        <taxon>Buddleja</taxon>
    </lineage>
</organism>
<name>A0AAV6XZV9_9LAMI</name>
<feature type="compositionally biased region" description="Low complexity" evidence="1">
    <location>
        <begin position="77"/>
        <end position="88"/>
    </location>
</feature>
<dbReference type="EMBL" id="WHWC01000002">
    <property type="protein sequence ID" value="KAG8387963.1"/>
    <property type="molecule type" value="Genomic_DNA"/>
</dbReference>
<evidence type="ECO:0000313" key="2">
    <source>
        <dbReference type="EMBL" id="KAG8387963.1"/>
    </source>
</evidence>
<evidence type="ECO:0000313" key="3">
    <source>
        <dbReference type="Proteomes" id="UP000826271"/>
    </source>
</evidence>
<accession>A0AAV6XZV9</accession>